<evidence type="ECO:0000313" key="3">
    <source>
        <dbReference type="Proteomes" id="UP001063698"/>
    </source>
</evidence>
<dbReference type="SUPFAM" id="SSF52540">
    <property type="entry name" value="P-loop containing nucleoside triphosphate hydrolases"/>
    <property type="match status" value="1"/>
</dbReference>
<dbReference type="KEGG" id="ipc:IPA_06710"/>
<proteinExistence type="predicted"/>
<keyword evidence="3" id="KW-1185">Reference proteome</keyword>
<organism evidence="2 3">
    <name type="scientific">Ignicoccus pacificus DSM 13166</name>
    <dbReference type="NCBI Taxonomy" id="940294"/>
    <lineage>
        <taxon>Archaea</taxon>
        <taxon>Thermoproteota</taxon>
        <taxon>Thermoprotei</taxon>
        <taxon>Desulfurococcales</taxon>
        <taxon>Desulfurococcaceae</taxon>
        <taxon>Ignicoccus</taxon>
    </lineage>
</organism>
<dbReference type="AlphaFoldDB" id="A0A977KBK3"/>
<name>A0A977KBK3_9CREN</name>
<dbReference type="InterPro" id="IPR041685">
    <property type="entry name" value="AAA_GajA/Old/RecF-like"/>
</dbReference>
<sequence length="408" mass="46063">MSTILKIDRFGPIENLELEISRGTYVTIGLPNKGKSYLMKLLFLITRLHQSPVLGGPEDPEGAFKFMFKELYGEEGVKLFNASKFEIYGYLYNLTFEEGRVEIEEKEVDLVPSSCEAGSRTEVNLTEASLDVLSTSNLIAVMPPRNEKERLALLVGGLIVGTSYCEVEMTVPIFTGRGFSRMKEKVDVALLPFSVFLPHGRSFVIEHYSLSQEYPMEFSGYLKLYQSMRYRLTVYPWLKALELNKDRLSETQIVNKVMKEVTGGYVEVKNGKLLFKGVNSTVMVHSSADAVKELVALASSEILASSNPFSYLFIEEPENQLHPRAQAILAKTLPNIAEVLMFTTHSPFMIIGSCLNSKRRVRFVYLGKEATVLSCKEIMNEIPEITEVSLEQLEEVDKNWNIITSKEN</sequence>
<dbReference type="InterPro" id="IPR027417">
    <property type="entry name" value="P-loop_NTPase"/>
</dbReference>
<gene>
    <name evidence="2" type="ORF">IPA_06710</name>
</gene>
<evidence type="ECO:0000313" key="2">
    <source>
        <dbReference type="EMBL" id="UXD22613.1"/>
    </source>
</evidence>
<evidence type="ECO:0000259" key="1">
    <source>
        <dbReference type="Pfam" id="PF13175"/>
    </source>
</evidence>
<dbReference type="Proteomes" id="UP001063698">
    <property type="component" value="Chromosome"/>
</dbReference>
<reference evidence="2" key="1">
    <citation type="submission" date="2013-11" db="EMBL/GenBank/DDBJ databases">
        <title>Comparative genomics of Ignicoccus.</title>
        <authorList>
            <person name="Podar M."/>
        </authorList>
    </citation>
    <scope>NUCLEOTIDE SEQUENCE</scope>
    <source>
        <strain evidence="2">DSM 13166</strain>
    </source>
</reference>
<feature type="domain" description="Endonuclease GajA/Old nuclease/RecF-like AAA" evidence="1">
    <location>
        <begin position="252"/>
        <end position="350"/>
    </location>
</feature>
<protein>
    <recommendedName>
        <fullName evidence="1">Endonuclease GajA/Old nuclease/RecF-like AAA domain-containing protein</fullName>
    </recommendedName>
</protein>
<dbReference type="Pfam" id="PF13175">
    <property type="entry name" value="AAA_15"/>
    <property type="match status" value="1"/>
</dbReference>
<accession>A0A977KBK3</accession>
<dbReference type="EMBL" id="CP006868">
    <property type="protein sequence ID" value="UXD22613.1"/>
    <property type="molecule type" value="Genomic_DNA"/>
</dbReference>